<evidence type="ECO:0000256" key="1">
    <source>
        <dbReference type="ARBA" id="ARBA00005820"/>
    </source>
</evidence>
<keyword evidence="2" id="KW-0805">Transcription regulation</keyword>
<name>A0A428X610_AMYBA</name>
<comment type="similarity">
    <text evidence="1">Belongs to the AfsR/DnrI/RedD regulatory family.</text>
</comment>
<dbReference type="EMBL" id="QHHU01000001">
    <property type="protein sequence ID" value="RSM50760.1"/>
    <property type="molecule type" value="Genomic_DNA"/>
</dbReference>
<dbReference type="InterPro" id="IPR011990">
    <property type="entry name" value="TPR-like_helical_dom_sf"/>
</dbReference>
<dbReference type="GO" id="GO:0003677">
    <property type="term" value="F:DNA binding"/>
    <property type="evidence" value="ECO:0007669"/>
    <property type="project" value="UniProtKB-KW"/>
</dbReference>
<dbReference type="SUPFAM" id="SSF52540">
    <property type="entry name" value="P-loop containing nucleoside triphosphate hydrolases"/>
    <property type="match status" value="1"/>
</dbReference>
<dbReference type="InterPro" id="IPR027417">
    <property type="entry name" value="P-loop_NTPase"/>
</dbReference>
<dbReference type="SMART" id="SM00028">
    <property type="entry name" value="TPR"/>
    <property type="match status" value="5"/>
</dbReference>
<dbReference type="GO" id="GO:0006355">
    <property type="term" value="P:regulation of DNA-templated transcription"/>
    <property type="evidence" value="ECO:0007669"/>
    <property type="project" value="InterPro"/>
</dbReference>
<dbReference type="InterPro" id="IPR001867">
    <property type="entry name" value="OmpR/PhoB-type_DNA-bd"/>
</dbReference>
<dbReference type="PRINTS" id="PR00364">
    <property type="entry name" value="DISEASERSIST"/>
</dbReference>
<dbReference type="Gene3D" id="1.25.40.10">
    <property type="entry name" value="Tetratricopeptide repeat domain"/>
    <property type="match status" value="2"/>
</dbReference>
<keyword evidence="3" id="KW-0238">DNA-binding</keyword>
<evidence type="ECO:0000259" key="7">
    <source>
        <dbReference type="SMART" id="SM00862"/>
    </source>
</evidence>
<evidence type="ECO:0000256" key="6">
    <source>
        <dbReference type="SAM" id="MobiDB-lite"/>
    </source>
</evidence>
<evidence type="ECO:0000313" key="9">
    <source>
        <dbReference type="EMBL" id="RSM50760.1"/>
    </source>
</evidence>
<dbReference type="Gene3D" id="1.10.10.10">
    <property type="entry name" value="Winged helix-like DNA-binding domain superfamily/Winged helix DNA-binding domain"/>
    <property type="match status" value="1"/>
</dbReference>
<protein>
    <submittedName>
        <fullName evidence="9">SARP family transcriptional regulator</fullName>
    </submittedName>
</protein>
<dbReference type="Pfam" id="PF13424">
    <property type="entry name" value="TPR_12"/>
    <property type="match status" value="1"/>
</dbReference>
<dbReference type="SMART" id="SM01043">
    <property type="entry name" value="BTAD"/>
    <property type="match status" value="1"/>
</dbReference>
<feature type="domain" description="OmpR/PhoB-type" evidence="7">
    <location>
        <begin position="17"/>
        <end position="93"/>
    </location>
</feature>
<dbReference type="OrthoDB" id="3275754at2"/>
<dbReference type="InterPro" id="IPR019734">
    <property type="entry name" value="TPR_rpt"/>
</dbReference>
<feature type="domain" description="Bacterial transcriptional activator" evidence="8">
    <location>
        <begin position="100"/>
        <end position="242"/>
    </location>
</feature>
<dbReference type="Pfam" id="PF03704">
    <property type="entry name" value="BTAD"/>
    <property type="match status" value="1"/>
</dbReference>
<feature type="compositionally biased region" description="Pro residues" evidence="6">
    <location>
        <begin position="258"/>
        <end position="270"/>
    </location>
</feature>
<gene>
    <name evidence="9" type="ORF">DMA12_00980</name>
</gene>
<feature type="repeat" description="TPR" evidence="5">
    <location>
        <begin position="840"/>
        <end position="873"/>
    </location>
</feature>
<dbReference type="Proteomes" id="UP000286716">
    <property type="component" value="Unassembled WGS sequence"/>
</dbReference>
<dbReference type="AlphaFoldDB" id="A0A428X610"/>
<dbReference type="SUPFAM" id="SSF48452">
    <property type="entry name" value="TPR-like"/>
    <property type="match status" value="3"/>
</dbReference>
<keyword evidence="10" id="KW-1185">Reference proteome</keyword>
<evidence type="ECO:0000256" key="3">
    <source>
        <dbReference type="ARBA" id="ARBA00023125"/>
    </source>
</evidence>
<dbReference type="InterPro" id="IPR005158">
    <property type="entry name" value="BTAD"/>
</dbReference>
<dbReference type="PANTHER" id="PTHR35807">
    <property type="entry name" value="TRANSCRIPTIONAL REGULATOR REDD-RELATED"/>
    <property type="match status" value="1"/>
</dbReference>
<organism evidence="9 10">
    <name type="scientific">Amycolatopsis balhimycina DSM 5908</name>
    <dbReference type="NCBI Taxonomy" id="1081091"/>
    <lineage>
        <taxon>Bacteria</taxon>
        <taxon>Bacillati</taxon>
        <taxon>Actinomycetota</taxon>
        <taxon>Actinomycetes</taxon>
        <taxon>Pseudonocardiales</taxon>
        <taxon>Pseudonocardiaceae</taxon>
        <taxon>Amycolatopsis</taxon>
    </lineage>
</organism>
<dbReference type="InterPro" id="IPR036388">
    <property type="entry name" value="WH-like_DNA-bd_sf"/>
</dbReference>
<dbReference type="PROSITE" id="PS50005">
    <property type="entry name" value="TPR"/>
    <property type="match status" value="1"/>
</dbReference>
<sequence>MTVEFRLLGEVEAAVDGTPVTIGFAQLRGLLGVLLVEANHVVSVDQLLDRAWRPHRLPRHPRGAVHQRIALVRKALAAVPGVAVTTHPAGYRLVVDPQLVDLHRFRALCEQARAGRQDDRAVDSFTRALGLWRGDPLAGVTDTDWVGSVRTTLLQQRHAVELDLTDIRLRLGQHAGLLAELADRVERHPLDERLAGQYLLALYRGGRQADALARYEQLRRDLADELGVSPSPPLRQLYQRILHAAPDLAGPAARTEPPATPVPRQLPAPPRLFTGRAAELARLDAILTEQPDTGGTVMISAIGGTGGIGKTWLALHWAHTRLHRFPDGQLHVDLRGFDPAGQPVPLVTAVRGFLDSLGVDPATIPVDPDAQVRLYRSLVAGKRMVIVLDNARDTDQVSPLLPGSPTCTVLVTSRRHLGGLVTAHGAHCVDLDVVSEREARDLLTRHLGHDRVAAEPEAVDELVACCAGLPLALGIVAARATRHPGFPLAVLADELRDRSGRLDALDPGDPRVTLRTVLSWSHHALSDAAGVAFGLLSLAPGPDIGLPAAAGLLGRPSGATRALLNELENACLLQQHTPGRYRMHDLVRLYATEYATQRHDPAERETALRRVLDFYLHTAHAADRLVDSRRPAVLLEARAPDANPHELPDMAAAMSWFETEHANLVAAQRAALDHGWDARVWQLAWVLTTFHARRGHRQDDLSAWRAAVDVAAHLPDLAAARAHRYLGRAQGELDRHEDASRHLHQSLALAERDRDTAEQALAHHQLARAWERREDNSRALEHATRALELCRALDRPAWEANALNGVGWHASRLGDYDTARAHCQAALTLHRRHDNPSGEADTLDSLGYIDHHTGHHDRAIDHYRQALTLFRRLGNTYESAATLDRLGHPYVALGRHELARVVWREAAELYEAHGRDSDAAQVQRRLESLDEHAGEGSR</sequence>
<accession>A0A428X610</accession>
<dbReference type="RefSeq" id="WP_020646324.1">
    <property type="nucleotide sequence ID" value="NZ_QHHU01000001.1"/>
</dbReference>
<dbReference type="PANTHER" id="PTHR35807:SF1">
    <property type="entry name" value="TRANSCRIPTIONAL REGULATOR REDD"/>
    <property type="match status" value="1"/>
</dbReference>
<feature type="region of interest" description="Disordered" evidence="6">
    <location>
        <begin position="249"/>
        <end position="270"/>
    </location>
</feature>
<reference evidence="9 10" key="1">
    <citation type="submission" date="2018-05" db="EMBL/GenBank/DDBJ databases">
        <title>Evolution of GPA BGCs.</title>
        <authorList>
            <person name="Waglechner N."/>
            <person name="Wright G.D."/>
        </authorList>
    </citation>
    <scope>NUCLEOTIDE SEQUENCE [LARGE SCALE GENOMIC DNA]</scope>
    <source>
        <strain evidence="9 10">DSM 5908</strain>
    </source>
</reference>
<dbReference type="InterPro" id="IPR016032">
    <property type="entry name" value="Sig_transdc_resp-reg_C-effctor"/>
</dbReference>
<dbReference type="Gene3D" id="3.40.50.300">
    <property type="entry name" value="P-loop containing nucleotide triphosphate hydrolases"/>
    <property type="match status" value="1"/>
</dbReference>
<dbReference type="CDD" id="cd15831">
    <property type="entry name" value="BTAD"/>
    <property type="match status" value="1"/>
</dbReference>
<dbReference type="SMART" id="SM00862">
    <property type="entry name" value="Trans_reg_C"/>
    <property type="match status" value="1"/>
</dbReference>
<dbReference type="GO" id="GO:0000160">
    <property type="term" value="P:phosphorelay signal transduction system"/>
    <property type="evidence" value="ECO:0007669"/>
    <property type="project" value="InterPro"/>
</dbReference>
<comment type="caution">
    <text evidence="9">The sequence shown here is derived from an EMBL/GenBank/DDBJ whole genome shotgun (WGS) entry which is preliminary data.</text>
</comment>
<keyword evidence="5" id="KW-0802">TPR repeat</keyword>
<dbReference type="SUPFAM" id="SSF46894">
    <property type="entry name" value="C-terminal effector domain of the bipartite response regulators"/>
    <property type="match status" value="1"/>
</dbReference>
<evidence type="ECO:0000259" key="8">
    <source>
        <dbReference type="SMART" id="SM01043"/>
    </source>
</evidence>
<dbReference type="GO" id="GO:0043531">
    <property type="term" value="F:ADP binding"/>
    <property type="evidence" value="ECO:0007669"/>
    <property type="project" value="InterPro"/>
</dbReference>
<evidence type="ECO:0000313" key="10">
    <source>
        <dbReference type="Proteomes" id="UP000286716"/>
    </source>
</evidence>
<dbReference type="InterPro" id="IPR051677">
    <property type="entry name" value="AfsR-DnrI-RedD_regulator"/>
</dbReference>
<evidence type="ECO:0000256" key="2">
    <source>
        <dbReference type="ARBA" id="ARBA00023015"/>
    </source>
</evidence>
<proteinExistence type="inferred from homology"/>
<evidence type="ECO:0000256" key="5">
    <source>
        <dbReference type="PROSITE-ProRule" id="PRU00339"/>
    </source>
</evidence>
<keyword evidence="4" id="KW-0804">Transcription</keyword>
<evidence type="ECO:0000256" key="4">
    <source>
        <dbReference type="ARBA" id="ARBA00023163"/>
    </source>
</evidence>